<dbReference type="PROSITE" id="PS00815">
    <property type="entry name" value="AIPM_HOMOCIT_SYNTH_1"/>
    <property type="match status" value="1"/>
</dbReference>
<dbReference type="InterPro" id="IPR013785">
    <property type="entry name" value="Aldolase_TIM"/>
</dbReference>
<dbReference type="PANTHER" id="PTHR43538:SF1">
    <property type="entry name" value="(R)-CITRAMALATE SYNTHASE"/>
    <property type="match status" value="1"/>
</dbReference>
<organism evidence="10">
    <name type="scientific">hydrothermal vent metagenome</name>
    <dbReference type="NCBI Taxonomy" id="652676"/>
    <lineage>
        <taxon>unclassified sequences</taxon>
        <taxon>metagenomes</taxon>
        <taxon>ecological metagenomes</taxon>
    </lineage>
</organism>
<dbReference type="SMART" id="SM00917">
    <property type="entry name" value="LeuA_dimer"/>
    <property type="match status" value="1"/>
</dbReference>
<dbReference type="UniPathway" id="UPA00047">
    <property type="reaction ID" value="UER00066"/>
</dbReference>
<dbReference type="Pfam" id="PF08502">
    <property type="entry name" value="LeuA_dimer"/>
    <property type="match status" value="1"/>
</dbReference>
<keyword evidence="4" id="KW-0028">Amino-acid biosynthesis</keyword>
<dbReference type="Pfam" id="PF22617">
    <property type="entry name" value="HCS_D2"/>
    <property type="match status" value="1"/>
</dbReference>
<dbReference type="AlphaFoldDB" id="A0A3B0V730"/>
<proteinExistence type="inferred from homology"/>
<dbReference type="NCBIfam" id="TIGR00977">
    <property type="entry name" value="citramal_synth"/>
    <property type="match status" value="1"/>
</dbReference>
<accession>A0A3B0V730</accession>
<comment type="pathway">
    <text evidence="1">Amino-acid biosynthesis; L-isoleucine biosynthesis; 2-oxobutanoate from pyruvate: step 1/3.</text>
</comment>
<dbReference type="Gene3D" id="3.30.160.270">
    <property type="match status" value="1"/>
</dbReference>
<feature type="domain" description="Pyruvate carboxyltransferase" evidence="9">
    <location>
        <begin position="5"/>
        <end position="275"/>
    </location>
</feature>
<gene>
    <name evidence="10" type="ORF">MNBD_DELTA03-1499</name>
</gene>
<evidence type="ECO:0000256" key="2">
    <source>
        <dbReference type="ARBA" id="ARBA00006154"/>
    </source>
</evidence>
<dbReference type="GO" id="GO:0009097">
    <property type="term" value="P:isoleucine biosynthetic process"/>
    <property type="evidence" value="ECO:0007669"/>
    <property type="project" value="UniProtKB-UniPathway"/>
</dbReference>
<evidence type="ECO:0000256" key="3">
    <source>
        <dbReference type="ARBA" id="ARBA00022325"/>
    </source>
</evidence>
<dbReference type="InterPro" id="IPR002034">
    <property type="entry name" value="AIPM/Hcit_synth_CS"/>
</dbReference>
<dbReference type="CDD" id="cd07941">
    <property type="entry name" value="DRE_TIM_LeuA3"/>
    <property type="match status" value="1"/>
</dbReference>
<keyword evidence="7" id="KW-0100">Branched-chain amino acid biosynthesis</keyword>
<dbReference type="GO" id="GO:0043714">
    <property type="term" value="F:(R)-citramalate synthase activity"/>
    <property type="evidence" value="ECO:0007669"/>
    <property type="project" value="UniProtKB-EC"/>
</dbReference>
<keyword evidence="6 10" id="KW-0808">Transferase</keyword>
<dbReference type="EMBL" id="UOEX01000156">
    <property type="protein sequence ID" value="VAW36123.1"/>
    <property type="molecule type" value="Genomic_DNA"/>
</dbReference>
<dbReference type="InterPro" id="IPR000891">
    <property type="entry name" value="PYR_CT"/>
</dbReference>
<dbReference type="EC" id="2.3.3.21" evidence="8"/>
<dbReference type="InterPro" id="IPR013709">
    <property type="entry name" value="2-isopropylmalate_synth_dimer"/>
</dbReference>
<dbReference type="InterPro" id="IPR036230">
    <property type="entry name" value="LeuA_allosteric_dom_sf"/>
</dbReference>
<evidence type="ECO:0000256" key="5">
    <source>
        <dbReference type="ARBA" id="ARBA00022624"/>
    </source>
</evidence>
<dbReference type="Gene3D" id="3.20.20.70">
    <property type="entry name" value="Aldolase class I"/>
    <property type="match status" value="1"/>
</dbReference>
<dbReference type="InterPro" id="IPR054691">
    <property type="entry name" value="LeuA/HCS_post-cat"/>
</dbReference>
<sequence length="541" mass="59944">MTDKITVYDTTLRDGTQAENFNLSVEDKVRITLKLDELGIDFVEGGWPGSNPTSVQYFEEMKNYSLRHTKVASFGSTRLFSNPASEDANLKALLDSDTPCVTIFGKTWDIHVKVALRISMADNLLIIDESLRYLRPHVEHLFYDAEHFFDGFKTNEDYALNTIATAHEAGADCLILCDTNGGTMPGEMQTIMRQVKEFFKQRGGEVKLGIHAHNDSETAVANSLIAIDEGAVQVQGTMNGYGERCGNANLTSIMPALALKMNRDFTARENLEKLTETARFVNELANLPHNKYQPYVGAAAFAHKGGIHVSAVKRNPLTYEHIKPELVGNCRRVLISDQSGRSNVLHKAKKFGLDLESTDPLVTTILKKLKDLENQGFQYEGAEASFELLMRRAMGTLPVFFELKGFRVLNQKDRGGSYPLAEATIQLEVAGETVHTAALGEGPVNALDNALRKALTCFYPQLAEMSLSDYKVRVLSSEHGTGSRVRVLIESSDHHSQWGTVGVSHDILEASWQALVDAISYKLHKDKISRQDDGQDKTPGC</sequence>
<keyword evidence="5" id="KW-0412">Isoleucine biosynthesis</keyword>
<dbReference type="InterPro" id="IPR005675">
    <property type="entry name" value="Citramal_synthase"/>
</dbReference>
<dbReference type="PROSITE" id="PS50991">
    <property type="entry name" value="PYR_CT"/>
    <property type="match status" value="1"/>
</dbReference>
<comment type="similarity">
    <text evidence="2">Belongs to the alpha-IPM synthase/homocitrate synthase family.</text>
</comment>
<protein>
    <recommendedName>
        <fullName evidence="3">(R)-citramalate synthase</fullName>
        <ecNumber evidence="8">2.3.3.21</ecNumber>
    </recommendedName>
</protein>
<dbReference type="SUPFAM" id="SSF110921">
    <property type="entry name" value="2-isopropylmalate synthase LeuA, allosteric (dimerisation) domain"/>
    <property type="match status" value="1"/>
</dbReference>
<evidence type="ECO:0000256" key="4">
    <source>
        <dbReference type="ARBA" id="ARBA00022605"/>
    </source>
</evidence>
<evidence type="ECO:0000259" key="9">
    <source>
        <dbReference type="PROSITE" id="PS50991"/>
    </source>
</evidence>
<dbReference type="GO" id="GO:0003852">
    <property type="term" value="F:2-isopropylmalate synthase activity"/>
    <property type="evidence" value="ECO:0007669"/>
    <property type="project" value="InterPro"/>
</dbReference>
<evidence type="ECO:0000313" key="10">
    <source>
        <dbReference type="EMBL" id="VAW36123.1"/>
    </source>
</evidence>
<evidence type="ECO:0000256" key="6">
    <source>
        <dbReference type="ARBA" id="ARBA00022679"/>
    </source>
</evidence>
<dbReference type="GO" id="GO:0009098">
    <property type="term" value="P:L-leucine biosynthetic process"/>
    <property type="evidence" value="ECO:0007669"/>
    <property type="project" value="InterPro"/>
</dbReference>
<evidence type="ECO:0000256" key="8">
    <source>
        <dbReference type="ARBA" id="ARBA00034330"/>
    </source>
</evidence>
<evidence type="ECO:0000256" key="1">
    <source>
        <dbReference type="ARBA" id="ARBA00004743"/>
    </source>
</evidence>
<evidence type="ECO:0000256" key="7">
    <source>
        <dbReference type="ARBA" id="ARBA00023304"/>
    </source>
</evidence>
<name>A0A3B0V730_9ZZZZ</name>
<dbReference type="Gene3D" id="1.10.238.260">
    <property type="match status" value="1"/>
</dbReference>
<keyword evidence="10" id="KW-0012">Acyltransferase</keyword>
<reference evidence="10" key="1">
    <citation type="submission" date="2018-06" db="EMBL/GenBank/DDBJ databases">
        <authorList>
            <person name="Zhirakovskaya E."/>
        </authorList>
    </citation>
    <scope>NUCLEOTIDE SEQUENCE</scope>
</reference>
<dbReference type="PANTHER" id="PTHR43538">
    <property type="entry name" value="ALPHA-IPM SYNTHASE/HOMOCITRATE SYNTHASE"/>
    <property type="match status" value="1"/>
</dbReference>
<dbReference type="Pfam" id="PF00682">
    <property type="entry name" value="HMGL-like"/>
    <property type="match status" value="1"/>
</dbReference>
<dbReference type="SUPFAM" id="SSF51569">
    <property type="entry name" value="Aldolase"/>
    <property type="match status" value="1"/>
</dbReference>